<accession>A0ACB9FP29</accession>
<keyword evidence="2" id="KW-1185">Reference proteome</keyword>
<protein>
    <submittedName>
        <fullName evidence="1">Uncharacterized protein</fullName>
    </submittedName>
</protein>
<dbReference type="Proteomes" id="UP001055879">
    <property type="component" value="Linkage Group LG01"/>
</dbReference>
<organism evidence="1 2">
    <name type="scientific">Arctium lappa</name>
    <name type="common">Greater burdock</name>
    <name type="synonym">Lappa major</name>
    <dbReference type="NCBI Taxonomy" id="4217"/>
    <lineage>
        <taxon>Eukaryota</taxon>
        <taxon>Viridiplantae</taxon>
        <taxon>Streptophyta</taxon>
        <taxon>Embryophyta</taxon>
        <taxon>Tracheophyta</taxon>
        <taxon>Spermatophyta</taxon>
        <taxon>Magnoliopsida</taxon>
        <taxon>eudicotyledons</taxon>
        <taxon>Gunneridae</taxon>
        <taxon>Pentapetalae</taxon>
        <taxon>asterids</taxon>
        <taxon>campanulids</taxon>
        <taxon>Asterales</taxon>
        <taxon>Asteraceae</taxon>
        <taxon>Carduoideae</taxon>
        <taxon>Cardueae</taxon>
        <taxon>Arctiinae</taxon>
        <taxon>Arctium</taxon>
    </lineage>
</organism>
<gene>
    <name evidence="1" type="ORF">L6452_03514</name>
</gene>
<reference evidence="1 2" key="2">
    <citation type="journal article" date="2022" name="Mol. Ecol. Resour.">
        <title>The genomes of chicory, endive, great burdock and yacon provide insights into Asteraceae paleo-polyploidization history and plant inulin production.</title>
        <authorList>
            <person name="Fan W."/>
            <person name="Wang S."/>
            <person name="Wang H."/>
            <person name="Wang A."/>
            <person name="Jiang F."/>
            <person name="Liu H."/>
            <person name="Zhao H."/>
            <person name="Xu D."/>
            <person name="Zhang Y."/>
        </authorList>
    </citation>
    <scope>NUCLEOTIDE SEQUENCE [LARGE SCALE GENOMIC DNA]</scope>
    <source>
        <strain evidence="2">cv. Niubang</strain>
    </source>
</reference>
<sequence length="122" mass="13917">MYMWIEGGVRVAVAARLKASSSVLLELAIVKMANESVSKLAEDQKEILDEEDYLIASLKEESDDIYNAVITALKEINEYNPSGRYPFAELWNNTENRRASLKEGVEFIASQRKKIYKQQKRG</sequence>
<proteinExistence type="predicted"/>
<name>A0ACB9FP29_ARCLA</name>
<evidence type="ECO:0000313" key="2">
    <source>
        <dbReference type="Proteomes" id="UP001055879"/>
    </source>
</evidence>
<comment type="caution">
    <text evidence="1">The sequence shown here is derived from an EMBL/GenBank/DDBJ whole genome shotgun (WGS) entry which is preliminary data.</text>
</comment>
<reference evidence="2" key="1">
    <citation type="journal article" date="2022" name="Mol. Ecol. Resour.">
        <title>The genomes of chicory, endive, great burdock and yacon provide insights into Asteraceae palaeo-polyploidization history and plant inulin production.</title>
        <authorList>
            <person name="Fan W."/>
            <person name="Wang S."/>
            <person name="Wang H."/>
            <person name="Wang A."/>
            <person name="Jiang F."/>
            <person name="Liu H."/>
            <person name="Zhao H."/>
            <person name="Xu D."/>
            <person name="Zhang Y."/>
        </authorList>
    </citation>
    <scope>NUCLEOTIDE SEQUENCE [LARGE SCALE GENOMIC DNA]</scope>
    <source>
        <strain evidence="2">cv. Niubang</strain>
    </source>
</reference>
<dbReference type="EMBL" id="CM042047">
    <property type="protein sequence ID" value="KAI3772332.1"/>
    <property type="molecule type" value="Genomic_DNA"/>
</dbReference>
<evidence type="ECO:0000313" key="1">
    <source>
        <dbReference type="EMBL" id="KAI3772332.1"/>
    </source>
</evidence>